<dbReference type="Proteomes" id="UP000464318">
    <property type="component" value="Chromosome"/>
</dbReference>
<dbReference type="InterPro" id="IPR018060">
    <property type="entry name" value="HTH_AraC"/>
</dbReference>
<evidence type="ECO:0000256" key="3">
    <source>
        <dbReference type="ARBA" id="ARBA00023163"/>
    </source>
</evidence>
<evidence type="ECO:0000313" key="4">
    <source>
        <dbReference type="EMBL" id="QHN64762.1"/>
    </source>
</evidence>
<dbReference type="AlphaFoldDB" id="A0A6P1QRP5"/>
<reference evidence="4 5" key="1">
    <citation type="submission" date="2018-04" db="EMBL/GenBank/DDBJ databases">
        <title>Characteristic and Complete Genome Sequencing of A Novel Member of Infective Endocarditis Causative Bacteria: Bergeyella cardium QL-PH.</title>
        <authorList>
            <person name="Pan H."/>
            <person name="Sun E."/>
            <person name="Zhang Y."/>
        </authorList>
    </citation>
    <scope>NUCLEOTIDE SEQUENCE [LARGE SCALE GENOMIC DNA]</scope>
    <source>
        <strain evidence="4 5">HPQL</strain>
    </source>
</reference>
<evidence type="ECO:0000313" key="5">
    <source>
        <dbReference type="Proteomes" id="UP000464318"/>
    </source>
</evidence>
<dbReference type="InterPro" id="IPR020449">
    <property type="entry name" value="Tscrpt_reg_AraC-type_HTH"/>
</dbReference>
<dbReference type="SMART" id="SM00342">
    <property type="entry name" value="HTH_ARAC"/>
    <property type="match status" value="1"/>
</dbReference>
<keyword evidence="3" id="KW-0804">Transcription</keyword>
<dbReference type="SUPFAM" id="SSF46689">
    <property type="entry name" value="Homeodomain-like"/>
    <property type="match status" value="1"/>
</dbReference>
<dbReference type="PANTHER" id="PTHR43280:SF28">
    <property type="entry name" value="HTH-TYPE TRANSCRIPTIONAL ACTIVATOR RHAS"/>
    <property type="match status" value="1"/>
</dbReference>
<dbReference type="PANTHER" id="PTHR43280">
    <property type="entry name" value="ARAC-FAMILY TRANSCRIPTIONAL REGULATOR"/>
    <property type="match status" value="1"/>
</dbReference>
<accession>A0A6P1QRP5</accession>
<dbReference type="PRINTS" id="PR00032">
    <property type="entry name" value="HTHARAC"/>
</dbReference>
<dbReference type="GO" id="GO:0003700">
    <property type="term" value="F:DNA-binding transcription factor activity"/>
    <property type="evidence" value="ECO:0007669"/>
    <property type="project" value="InterPro"/>
</dbReference>
<dbReference type="InterPro" id="IPR009057">
    <property type="entry name" value="Homeodomain-like_sf"/>
</dbReference>
<protein>
    <submittedName>
        <fullName evidence="4">Helix-turn-helix domain-containing protein</fullName>
    </submittedName>
</protein>
<keyword evidence="2" id="KW-0238">DNA-binding</keyword>
<dbReference type="Gene3D" id="1.10.10.60">
    <property type="entry name" value="Homeodomain-like"/>
    <property type="match status" value="1"/>
</dbReference>
<sequence>MVIYIKNMVCERCIKTVKRILEEKDIPAGRVSLGEAYLLNSISKEKLKELDTELRKEGFQILIREKDRLIESIKIAIREKIALFDIEEGLIISDFVREVTNKKYQVMASLFLESEKTSIRDYFIRQKIEKAKELLTYEEKSTTRIADMLGYSSVQYFSKQFKEYTGLSPTEFRKKKEKNRNSLDKVWYNG</sequence>
<dbReference type="PROSITE" id="PS01124">
    <property type="entry name" value="HTH_ARAC_FAMILY_2"/>
    <property type="match status" value="1"/>
</dbReference>
<proteinExistence type="predicted"/>
<dbReference type="OrthoDB" id="952277at2"/>
<evidence type="ECO:0000256" key="2">
    <source>
        <dbReference type="ARBA" id="ARBA00023125"/>
    </source>
</evidence>
<organism evidence="4 5">
    <name type="scientific">Bergeyella cardium</name>
    <dbReference type="NCBI Taxonomy" id="1585976"/>
    <lineage>
        <taxon>Bacteria</taxon>
        <taxon>Pseudomonadati</taxon>
        <taxon>Bacteroidota</taxon>
        <taxon>Flavobacteriia</taxon>
        <taxon>Flavobacteriales</taxon>
        <taxon>Weeksellaceae</taxon>
        <taxon>Bergeyella</taxon>
    </lineage>
</organism>
<dbReference type="Pfam" id="PF12833">
    <property type="entry name" value="HTH_18"/>
    <property type="match status" value="1"/>
</dbReference>
<dbReference type="KEGG" id="bcad:DBX24_02070"/>
<evidence type="ECO:0000256" key="1">
    <source>
        <dbReference type="ARBA" id="ARBA00023015"/>
    </source>
</evidence>
<dbReference type="GO" id="GO:0043565">
    <property type="term" value="F:sequence-specific DNA binding"/>
    <property type="evidence" value="ECO:0007669"/>
    <property type="project" value="InterPro"/>
</dbReference>
<keyword evidence="5" id="KW-1185">Reference proteome</keyword>
<keyword evidence="1" id="KW-0805">Transcription regulation</keyword>
<gene>
    <name evidence="4" type="ORF">DBX24_02070</name>
</gene>
<name>A0A6P1QRP5_9FLAO</name>
<dbReference type="RefSeq" id="WP_160223819.1">
    <property type="nucleotide sequence ID" value="NZ_CP029149.1"/>
</dbReference>
<dbReference type="EMBL" id="CP029149">
    <property type="protein sequence ID" value="QHN64762.1"/>
    <property type="molecule type" value="Genomic_DNA"/>
</dbReference>